<keyword evidence="3" id="KW-1185">Reference proteome</keyword>
<dbReference type="OrthoDB" id="570195at2"/>
<comment type="caution">
    <text evidence="2">The sequence shown here is derived from an EMBL/GenBank/DDBJ whole genome shotgun (WGS) entry which is preliminary data.</text>
</comment>
<evidence type="ECO:0000313" key="2">
    <source>
        <dbReference type="EMBL" id="PZE21710.1"/>
    </source>
</evidence>
<organism evidence="2 3">
    <name type="scientific">Paenibacillus xerothermodurans</name>
    <dbReference type="NCBI Taxonomy" id="1977292"/>
    <lineage>
        <taxon>Bacteria</taxon>
        <taxon>Bacillati</taxon>
        <taxon>Bacillota</taxon>
        <taxon>Bacilli</taxon>
        <taxon>Bacillales</taxon>
        <taxon>Paenibacillaceae</taxon>
        <taxon>Paenibacillus</taxon>
    </lineage>
</organism>
<evidence type="ECO:0000256" key="1">
    <source>
        <dbReference type="ARBA" id="ARBA00022729"/>
    </source>
</evidence>
<evidence type="ECO:0000313" key="3">
    <source>
        <dbReference type="Proteomes" id="UP000214746"/>
    </source>
</evidence>
<dbReference type="Proteomes" id="UP000214746">
    <property type="component" value="Unassembled WGS sequence"/>
</dbReference>
<protein>
    <submittedName>
        <fullName evidence="2">Uncharacterized protein</fullName>
    </submittedName>
</protein>
<sequence>MLNVLKEPRNKKHLRCADTGDKGSELHTAMYMYKGEGMIGANANLMFQGGQFESKAQMGLL</sequence>
<name>A0A2W1NDM4_PAEXE</name>
<gene>
    <name evidence="2" type="ORF">CBW46_004640</name>
</gene>
<dbReference type="AlphaFoldDB" id="A0A2W1NDM4"/>
<keyword evidence="1" id="KW-0732">Signal</keyword>
<dbReference type="Gene3D" id="3.30.1450.10">
    <property type="match status" value="1"/>
</dbReference>
<dbReference type="EMBL" id="NHRJ02000002">
    <property type="protein sequence ID" value="PZE21710.1"/>
    <property type="molecule type" value="Genomic_DNA"/>
</dbReference>
<proteinExistence type="predicted"/>
<reference evidence="2" key="1">
    <citation type="submission" date="2018-06" db="EMBL/GenBank/DDBJ databases">
        <title>Paenibacillus xerothermodurans sp. nov. an extremely dry heat resistant spore forming bacterium isolated from the soil of Cape Canaveral, Florida.</title>
        <authorList>
            <person name="Seuylemezian A."/>
            <person name="Kaur N."/>
            <person name="Patil P."/>
            <person name="Patil P."/>
            <person name="Mayilraj S."/>
            <person name="Vaishampayan P."/>
        </authorList>
    </citation>
    <scope>NUCLEOTIDE SEQUENCE [LARGE SCALE GENOMIC DNA]</scope>
    <source>
        <strain evidence="2">ATCC 27380</strain>
    </source>
</reference>
<dbReference type="InterPro" id="IPR037873">
    <property type="entry name" value="BamE-like"/>
</dbReference>
<accession>A0A2W1NDM4</accession>